<feature type="transmembrane region" description="Helical" evidence="1">
    <location>
        <begin position="14"/>
        <end position="36"/>
    </location>
</feature>
<organism evidence="2 3">
    <name type="scientific">Brevibacterium daeguense</name>
    <dbReference type="NCBI Taxonomy" id="909936"/>
    <lineage>
        <taxon>Bacteria</taxon>
        <taxon>Bacillati</taxon>
        <taxon>Actinomycetota</taxon>
        <taxon>Actinomycetes</taxon>
        <taxon>Micrococcales</taxon>
        <taxon>Brevibacteriaceae</taxon>
        <taxon>Brevibacterium</taxon>
    </lineage>
</organism>
<protein>
    <recommendedName>
        <fullName evidence="4">ATP synthase protein I</fullName>
    </recommendedName>
</protein>
<name>A0ABP8EJ94_9MICO</name>
<evidence type="ECO:0000256" key="1">
    <source>
        <dbReference type="SAM" id="Phobius"/>
    </source>
</evidence>
<dbReference type="Proteomes" id="UP001501586">
    <property type="component" value="Unassembled WGS sequence"/>
</dbReference>
<feature type="transmembrane region" description="Helical" evidence="1">
    <location>
        <begin position="42"/>
        <end position="65"/>
    </location>
</feature>
<gene>
    <name evidence="2" type="ORF">GCM10022261_15620</name>
</gene>
<evidence type="ECO:0008006" key="4">
    <source>
        <dbReference type="Google" id="ProtNLM"/>
    </source>
</evidence>
<keyword evidence="1" id="KW-0472">Membrane</keyword>
<evidence type="ECO:0000313" key="2">
    <source>
        <dbReference type="EMBL" id="GAA4284031.1"/>
    </source>
</evidence>
<keyword evidence="1" id="KW-0812">Transmembrane</keyword>
<keyword evidence="1" id="KW-1133">Transmembrane helix</keyword>
<sequence length="137" mass="14238">MTANDSVRSIMRGIVLRGLLITAAIAVVASIIGVFAAGMAGVWGALIGAATAFVFFAITAVLMYFTADSSPTVMAGAVLGGFLVKVAGLIALTAGLRNLDFYNPWVLFVTLAVAAFASLIVDVFTVQRARLPIIDEK</sequence>
<feature type="transmembrane region" description="Helical" evidence="1">
    <location>
        <begin position="102"/>
        <end position="124"/>
    </location>
</feature>
<comment type="caution">
    <text evidence="2">The sequence shown here is derived from an EMBL/GenBank/DDBJ whole genome shotgun (WGS) entry which is preliminary data.</text>
</comment>
<keyword evidence="3" id="KW-1185">Reference proteome</keyword>
<dbReference type="EMBL" id="BAABAZ010000005">
    <property type="protein sequence ID" value="GAA4284031.1"/>
    <property type="molecule type" value="Genomic_DNA"/>
</dbReference>
<feature type="transmembrane region" description="Helical" evidence="1">
    <location>
        <begin position="77"/>
        <end position="96"/>
    </location>
</feature>
<proteinExistence type="predicted"/>
<dbReference type="RefSeq" id="WP_236864154.1">
    <property type="nucleotide sequence ID" value="NZ_BAABAZ010000005.1"/>
</dbReference>
<accession>A0ABP8EJ94</accession>
<evidence type="ECO:0000313" key="3">
    <source>
        <dbReference type="Proteomes" id="UP001501586"/>
    </source>
</evidence>
<reference evidence="3" key="1">
    <citation type="journal article" date="2019" name="Int. J. Syst. Evol. Microbiol.">
        <title>The Global Catalogue of Microorganisms (GCM) 10K type strain sequencing project: providing services to taxonomists for standard genome sequencing and annotation.</title>
        <authorList>
            <consortium name="The Broad Institute Genomics Platform"/>
            <consortium name="The Broad Institute Genome Sequencing Center for Infectious Disease"/>
            <person name="Wu L."/>
            <person name="Ma J."/>
        </authorList>
    </citation>
    <scope>NUCLEOTIDE SEQUENCE [LARGE SCALE GENOMIC DNA]</scope>
    <source>
        <strain evidence="3">JCM 17458</strain>
    </source>
</reference>